<dbReference type="PANTHER" id="PTHR36380:SF1">
    <property type="entry name" value="OS01G0755100 PROTEIN"/>
    <property type="match status" value="1"/>
</dbReference>
<dbReference type="InterPro" id="IPR038777">
    <property type="entry name" value="At4g18490-like"/>
</dbReference>
<feature type="compositionally biased region" description="Basic and acidic residues" evidence="1">
    <location>
        <begin position="285"/>
        <end position="303"/>
    </location>
</feature>
<protein>
    <submittedName>
        <fullName evidence="2">Uncharacterized protein</fullName>
    </submittedName>
</protein>
<feature type="region of interest" description="Disordered" evidence="1">
    <location>
        <begin position="160"/>
        <end position="180"/>
    </location>
</feature>
<comment type="caution">
    <text evidence="2">The sequence shown here is derived from an EMBL/GenBank/DDBJ whole genome shotgun (WGS) entry which is preliminary data.</text>
</comment>
<evidence type="ECO:0000256" key="1">
    <source>
        <dbReference type="SAM" id="MobiDB-lite"/>
    </source>
</evidence>
<feature type="region of interest" description="Disordered" evidence="1">
    <location>
        <begin position="247"/>
        <end position="317"/>
    </location>
</feature>
<organism evidence="2 3">
    <name type="scientific">Anisodus acutangulus</name>
    <dbReference type="NCBI Taxonomy" id="402998"/>
    <lineage>
        <taxon>Eukaryota</taxon>
        <taxon>Viridiplantae</taxon>
        <taxon>Streptophyta</taxon>
        <taxon>Embryophyta</taxon>
        <taxon>Tracheophyta</taxon>
        <taxon>Spermatophyta</taxon>
        <taxon>Magnoliopsida</taxon>
        <taxon>eudicotyledons</taxon>
        <taxon>Gunneridae</taxon>
        <taxon>Pentapetalae</taxon>
        <taxon>asterids</taxon>
        <taxon>lamiids</taxon>
        <taxon>Solanales</taxon>
        <taxon>Solanaceae</taxon>
        <taxon>Solanoideae</taxon>
        <taxon>Hyoscyameae</taxon>
        <taxon>Anisodus</taxon>
    </lineage>
</organism>
<keyword evidence="3" id="KW-1185">Reference proteome</keyword>
<feature type="compositionally biased region" description="Basic and acidic residues" evidence="1">
    <location>
        <begin position="73"/>
        <end position="85"/>
    </location>
</feature>
<accession>A0A9Q1M162</accession>
<feature type="compositionally biased region" description="Polar residues" evidence="1">
    <location>
        <begin position="161"/>
        <end position="180"/>
    </location>
</feature>
<dbReference type="AlphaFoldDB" id="A0A9Q1M162"/>
<sequence>MDFTLDTGFGKISSFNIDMSDLDISSPCKKDRKSKETSKEEFTVAVNKKKGDGFNFSFDFELDNFGFGSSQESKGKAKNNQERDSFSFWSTQESREEAKNDQEKKCSSSKRSGNEGSGSHLNEDIGSLEDGLVQKHTASEAGMTLTIDSHVDIDKSHVTTKHSLPSNHAMSNNETPKLQSASNEVVLEKANSSLQEKVSSSTHKTVCQVEGGTPLISHSESRRDNSSCLQDHVNSVAADVSFLGVGTDGSKKGLLDSDTNYDKSVSESPSLEDVATSMKNASETRNFENDKHVLETSKDRTETHSNSMSNATEDNMQDMKVGNEIQSPTSELSPSSLSKSKFFMPSVKPAAQMQTKTSFTETKVSALSNKRIGPIAQRRPDEIIKLGTNPDTPRTVLQKNLKSLKTVDQHGGFKAILQAKDNFTETLKQMPVNLSTKRKVPETNSDSMILLPSKRLSQSPNGSRGSSECTERICNKQVNDHEHSGNGNNKTTEYENCQISLRDLPMSMNIKELGSPSAIEDDDNIKNAQALSKDLDDVQVFSLHYFALAFICITRGSFLQVY</sequence>
<feature type="compositionally biased region" description="Basic and acidic residues" evidence="1">
    <location>
        <begin position="93"/>
        <end position="106"/>
    </location>
</feature>
<feature type="region of interest" description="Disordered" evidence="1">
    <location>
        <begin position="69"/>
        <end position="125"/>
    </location>
</feature>
<proteinExistence type="predicted"/>
<feature type="compositionally biased region" description="Polar residues" evidence="1">
    <location>
        <begin position="304"/>
        <end position="314"/>
    </location>
</feature>
<dbReference type="Proteomes" id="UP001152561">
    <property type="component" value="Unassembled WGS sequence"/>
</dbReference>
<evidence type="ECO:0000313" key="2">
    <source>
        <dbReference type="EMBL" id="KAJ8549502.1"/>
    </source>
</evidence>
<dbReference type="OrthoDB" id="602706at2759"/>
<feature type="compositionally biased region" description="Basic and acidic residues" evidence="1">
    <location>
        <begin position="249"/>
        <end position="265"/>
    </location>
</feature>
<dbReference type="EMBL" id="JAJAGQ010000011">
    <property type="protein sequence ID" value="KAJ8549502.1"/>
    <property type="molecule type" value="Genomic_DNA"/>
</dbReference>
<gene>
    <name evidence="2" type="ORF">K7X08_033209</name>
</gene>
<reference evidence="3" key="1">
    <citation type="journal article" date="2023" name="Proc. Natl. Acad. Sci. U.S.A.">
        <title>Genomic and structural basis for evolution of tropane alkaloid biosynthesis.</title>
        <authorList>
            <person name="Wanga Y.-J."/>
            <person name="Taina T."/>
            <person name="Yua J.-Y."/>
            <person name="Lia J."/>
            <person name="Xua B."/>
            <person name="Chenc J."/>
            <person name="D'Auriad J.C."/>
            <person name="Huanga J.-P."/>
            <person name="Huanga S.-X."/>
        </authorList>
    </citation>
    <scope>NUCLEOTIDE SEQUENCE [LARGE SCALE GENOMIC DNA]</scope>
    <source>
        <strain evidence="3">cv. KIB-2019</strain>
    </source>
</reference>
<evidence type="ECO:0000313" key="3">
    <source>
        <dbReference type="Proteomes" id="UP001152561"/>
    </source>
</evidence>
<dbReference type="PANTHER" id="PTHR36380">
    <property type="entry name" value="BNAA03G58330D PROTEIN"/>
    <property type="match status" value="1"/>
</dbReference>
<name>A0A9Q1M162_9SOLA</name>